<evidence type="ECO:0000256" key="5">
    <source>
        <dbReference type="ARBA" id="ARBA00023136"/>
    </source>
</evidence>
<sequence length="197" mass="21509">MTVYKVFPALAESKRRKLSRLSPGGMEHNISSSAEPTNMPSQGEEISGLEPNRRKNLAERVSTAPFLGAWIVYLRQHVLLPGVALALLYFTVLSYLRMARTGIPTFVIGIARGISAMVGIGATFVYPVVQSRIPTLRTVLWSIWYQDDVCEADRCIVGGVQNSLQSTMDVLGYVMGIIISKPQDIVILAGAVKANSL</sequence>
<evidence type="ECO:0000256" key="6">
    <source>
        <dbReference type="RuleBase" id="RU365065"/>
    </source>
</evidence>
<gene>
    <name evidence="8" type="ORF">Tsubulata_010828</name>
</gene>
<keyword evidence="9" id="KW-1185">Reference proteome</keyword>
<dbReference type="PANTHER" id="PTHR11660">
    <property type="entry name" value="SOLUTE CARRIER FAMILY 40 MEMBER"/>
    <property type="match status" value="1"/>
</dbReference>
<feature type="transmembrane region" description="Helical" evidence="6">
    <location>
        <begin position="78"/>
        <end position="96"/>
    </location>
</feature>
<feature type="region of interest" description="Disordered" evidence="7">
    <location>
        <begin position="18"/>
        <end position="49"/>
    </location>
</feature>
<dbReference type="OrthoDB" id="648861at2759"/>
<dbReference type="EMBL" id="JAKUCV010001789">
    <property type="protein sequence ID" value="KAJ4845039.1"/>
    <property type="molecule type" value="Genomic_DNA"/>
</dbReference>
<feature type="transmembrane region" description="Helical" evidence="6">
    <location>
        <begin position="103"/>
        <end position="129"/>
    </location>
</feature>
<name>A0A9Q0JKJ8_9ROSI</name>
<comment type="similarity">
    <text evidence="6">Belongs to the ferroportin (FP) (TC 2.A.100) family. SLC40A subfamily.</text>
</comment>
<dbReference type="GO" id="GO:0005381">
    <property type="term" value="F:iron ion transmembrane transporter activity"/>
    <property type="evidence" value="ECO:0007669"/>
    <property type="project" value="UniProtKB-UniRule"/>
</dbReference>
<evidence type="ECO:0000256" key="4">
    <source>
        <dbReference type="ARBA" id="ARBA00022989"/>
    </source>
</evidence>
<dbReference type="PANTHER" id="PTHR11660:SF57">
    <property type="entry name" value="SOLUTE CARRIER FAMILY 40 MEMBER"/>
    <property type="match status" value="1"/>
</dbReference>
<proteinExistence type="inferred from homology"/>
<keyword evidence="2 6" id="KW-0813">Transport</keyword>
<evidence type="ECO:0000256" key="2">
    <source>
        <dbReference type="ARBA" id="ARBA00022448"/>
    </source>
</evidence>
<accession>A0A9Q0JKJ8</accession>
<dbReference type="AlphaFoldDB" id="A0A9Q0JKJ8"/>
<keyword evidence="3 6" id="KW-0812">Transmembrane</keyword>
<organism evidence="8 9">
    <name type="scientific">Turnera subulata</name>
    <dbReference type="NCBI Taxonomy" id="218843"/>
    <lineage>
        <taxon>Eukaryota</taxon>
        <taxon>Viridiplantae</taxon>
        <taxon>Streptophyta</taxon>
        <taxon>Embryophyta</taxon>
        <taxon>Tracheophyta</taxon>
        <taxon>Spermatophyta</taxon>
        <taxon>Magnoliopsida</taxon>
        <taxon>eudicotyledons</taxon>
        <taxon>Gunneridae</taxon>
        <taxon>Pentapetalae</taxon>
        <taxon>rosids</taxon>
        <taxon>fabids</taxon>
        <taxon>Malpighiales</taxon>
        <taxon>Passifloraceae</taxon>
        <taxon>Turnera</taxon>
    </lineage>
</organism>
<evidence type="ECO:0000313" key="9">
    <source>
        <dbReference type="Proteomes" id="UP001141552"/>
    </source>
</evidence>
<reference evidence="8" key="2">
    <citation type="journal article" date="2023" name="Plants (Basel)">
        <title>Annotation of the Turnera subulata (Passifloraceae) Draft Genome Reveals the S-Locus Evolved after the Divergence of Turneroideae from Passifloroideae in a Stepwise Manner.</title>
        <authorList>
            <person name="Henning P.M."/>
            <person name="Roalson E.H."/>
            <person name="Mir W."/>
            <person name="McCubbin A.G."/>
            <person name="Shore J.S."/>
        </authorList>
    </citation>
    <scope>NUCLEOTIDE SEQUENCE</scope>
    <source>
        <strain evidence="8">F60SS</strain>
    </source>
</reference>
<reference evidence="8" key="1">
    <citation type="submission" date="2022-02" db="EMBL/GenBank/DDBJ databases">
        <authorList>
            <person name="Henning P.M."/>
            <person name="McCubbin A.G."/>
            <person name="Shore J.S."/>
        </authorList>
    </citation>
    <scope>NUCLEOTIDE SEQUENCE</scope>
    <source>
        <strain evidence="8">F60SS</strain>
        <tissue evidence="8">Leaves</tissue>
    </source>
</reference>
<keyword evidence="4 6" id="KW-1133">Transmembrane helix</keyword>
<comment type="caution">
    <text evidence="8">The sequence shown here is derived from an EMBL/GenBank/DDBJ whole genome shotgun (WGS) entry which is preliminary data.</text>
</comment>
<evidence type="ECO:0000313" key="8">
    <source>
        <dbReference type="EMBL" id="KAJ4845039.1"/>
    </source>
</evidence>
<keyword evidence="6" id="KW-0406">Ion transport</keyword>
<dbReference type="Pfam" id="PF06963">
    <property type="entry name" value="FPN1"/>
    <property type="match status" value="1"/>
</dbReference>
<dbReference type="Proteomes" id="UP001141552">
    <property type="component" value="Unassembled WGS sequence"/>
</dbReference>
<dbReference type="GO" id="GO:0016020">
    <property type="term" value="C:membrane"/>
    <property type="evidence" value="ECO:0007669"/>
    <property type="project" value="UniProtKB-SubCell"/>
</dbReference>
<evidence type="ECO:0000256" key="7">
    <source>
        <dbReference type="SAM" id="MobiDB-lite"/>
    </source>
</evidence>
<protein>
    <recommendedName>
        <fullName evidence="6">Solute carrier family 40 member</fullName>
    </recommendedName>
</protein>
<comment type="subcellular location">
    <subcellularLocation>
        <location evidence="1 6">Membrane</location>
        <topology evidence="1 6">Multi-pass membrane protein</topology>
    </subcellularLocation>
</comment>
<keyword evidence="5 6" id="KW-0472">Membrane</keyword>
<comment type="function">
    <text evidence="6">May be involved in iron transport and iron homeostasis.</text>
</comment>
<evidence type="ECO:0000256" key="3">
    <source>
        <dbReference type="ARBA" id="ARBA00022692"/>
    </source>
</evidence>
<evidence type="ECO:0000256" key="1">
    <source>
        <dbReference type="ARBA" id="ARBA00004141"/>
    </source>
</evidence>
<feature type="compositionally biased region" description="Polar residues" evidence="7">
    <location>
        <begin position="29"/>
        <end position="41"/>
    </location>
</feature>
<comment type="caution">
    <text evidence="6">Lacks conserved residue(s) required for the propagation of feature annotation.</text>
</comment>
<dbReference type="InterPro" id="IPR009716">
    <property type="entry name" value="Ferroportin-1"/>
</dbReference>